<feature type="chain" id="PRO_5043634202" evidence="1">
    <location>
        <begin position="21"/>
        <end position="114"/>
    </location>
</feature>
<feature type="signal peptide" evidence="1">
    <location>
        <begin position="1"/>
        <end position="20"/>
    </location>
</feature>
<dbReference type="EMBL" id="JARELW010000002">
    <property type="protein sequence ID" value="MEA8799188.1"/>
    <property type="molecule type" value="Genomic_DNA"/>
</dbReference>
<name>A0AAW9LME6_KLEAE</name>
<comment type="caution">
    <text evidence="2">The sequence shown here is derived from an EMBL/GenBank/DDBJ whole genome shotgun (WGS) entry which is preliminary data.</text>
</comment>
<evidence type="ECO:0000313" key="2">
    <source>
        <dbReference type="EMBL" id="MEA8799188.1"/>
    </source>
</evidence>
<accession>A0AAW9LME6</accession>
<organism evidence="2 3">
    <name type="scientific">Klebsiella aerogenes</name>
    <name type="common">Enterobacter aerogenes</name>
    <dbReference type="NCBI Taxonomy" id="548"/>
    <lineage>
        <taxon>Bacteria</taxon>
        <taxon>Pseudomonadati</taxon>
        <taxon>Pseudomonadota</taxon>
        <taxon>Gammaproteobacteria</taxon>
        <taxon>Enterobacterales</taxon>
        <taxon>Enterobacteriaceae</taxon>
        <taxon>Klebsiella/Raoultella group</taxon>
        <taxon>Klebsiella</taxon>
    </lineage>
</organism>
<dbReference type="Proteomes" id="UP001303386">
    <property type="component" value="Unassembled WGS sequence"/>
</dbReference>
<evidence type="ECO:0000256" key="1">
    <source>
        <dbReference type="SAM" id="SignalP"/>
    </source>
</evidence>
<dbReference type="RefSeq" id="WP_131618421.1">
    <property type="nucleotide sequence ID" value="NZ_JAJKKF010000015.1"/>
</dbReference>
<sequence length="114" mass="13060">MNIFKASLFILFFVAFNASSYTVFSSYGSCKVWNEYTKNERDDKDSLLPSSLWTSTLMGWLAGFTTAVNMSTGEENFPNIDLATMKEYIVNYCEKKPTGNAYDAVFEIRRKLKK</sequence>
<gene>
    <name evidence="2" type="ORF">PZT46_07955</name>
</gene>
<protein>
    <submittedName>
        <fullName evidence="2">Uncharacterized protein</fullName>
    </submittedName>
</protein>
<proteinExistence type="predicted"/>
<evidence type="ECO:0000313" key="3">
    <source>
        <dbReference type="Proteomes" id="UP001303386"/>
    </source>
</evidence>
<reference evidence="2" key="1">
    <citation type="journal article" date="2023" name="J. Hosp. Infect.">
        <title>Cross-contamination of carbapenem-resistant Gram-negative bacteria between patients and hospital environment in the first year of a newly built surgical ward.</title>
        <authorList>
            <person name="Boutin S."/>
            <person name="Scherrer M."/>
            <person name="Spath I."/>
            <person name="Kocer K."/>
            <person name="Heeg K."/>
            <person name="Nurjadi D."/>
        </authorList>
    </citation>
    <scope>NUCLEOTIDE SEQUENCE</scope>
    <source>
        <strain evidence="2">KE10384</strain>
    </source>
</reference>
<keyword evidence="1" id="KW-0732">Signal</keyword>
<dbReference type="AlphaFoldDB" id="A0AAW9LME6"/>